<dbReference type="InterPro" id="IPR027417">
    <property type="entry name" value="P-loop_NTPase"/>
</dbReference>
<dbReference type="InterPro" id="IPR031327">
    <property type="entry name" value="MCM"/>
</dbReference>
<comment type="caution">
    <text evidence="13">The sequence shown here is derived from an EMBL/GenBank/DDBJ whole genome shotgun (WGS) entry which is preliminary data.</text>
</comment>
<dbReference type="PROSITE" id="PS50051">
    <property type="entry name" value="MCM_2"/>
    <property type="match status" value="1"/>
</dbReference>
<keyword evidence="5" id="KW-0378">Hydrolase</keyword>
<evidence type="ECO:0000256" key="11">
    <source>
        <dbReference type="SAM" id="MobiDB-lite"/>
    </source>
</evidence>
<dbReference type="SMART" id="SM00382">
    <property type="entry name" value="AAA"/>
    <property type="match status" value="1"/>
</dbReference>
<keyword evidence="8 10" id="KW-0238">DNA-binding</keyword>
<evidence type="ECO:0000256" key="8">
    <source>
        <dbReference type="ARBA" id="ARBA00023125"/>
    </source>
</evidence>
<keyword evidence="9" id="KW-0539">Nucleus</keyword>
<feature type="compositionally biased region" description="Basic and acidic residues" evidence="11">
    <location>
        <begin position="66"/>
        <end position="75"/>
    </location>
</feature>
<organism evidence="13 14">
    <name type="scientific">Aduncisulcus paluster</name>
    <dbReference type="NCBI Taxonomy" id="2918883"/>
    <lineage>
        <taxon>Eukaryota</taxon>
        <taxon>Metamonada</taxon>
        <taxon>Carpediemonas-like organisms</taxon>
        <taxon>Aduncisulcus</taxon>
    </lineage>
</organism>
<protein>
    <recommendedName>
        <fullName evidence="2">DNA helicase</fullName>
        <ecNumber evidence="2">3.6.4.12</ecNumber>
    </recommendedName>
</protein>
<feature type="compositionally biased region" description="Acidic residues" evidence="11">
    <location>
        <begin position="700"/>
        <end position="716"/>
    </location>
</feature>
<sequence>MEGEDLFEQLEEDYVRDEAMDRYDEAHLDRGEYAAPTVDQLRAAEQELAERDAEEARGMPSYLSDIVRRKEIQDRSHRRSTGQKLLRLQRQAAKQQEEESEREGETETGEEPFEEAEEEEEEDEFDLSVIPEDLSAFLAIRGVQRTIFRRFRKFLSEFALKDDLLYVEGILNHVLEEQNESISIDYRYVADFDSQIALLAVRDPTVVLPIFDGALKVFLGTHEKNRFKNLLELKPTICVRLYNTPRRLPLRDLRERHLGQLINLRGVISRRSTVFPQLAQVKYLCLKCEAILGPFVTDAVDAGKKPLKEGGLQCQCGSKGPFRLISEETLYRNYQKLTFQESPQDVPAGRIPRSRELVVTGDMIDIARPGDSVEVCAIYTDSAISPKAQYGFHPIFETHLFGVHIKSLISGSHIANDLAKGGTGFGTSEDRERSLILEVSRQPNIVDRIIRSIAPFVHGNDEAKTAIALALFGGARKEVREAKHSLRGDINVLLVGDPSTAKSQLLKFVQQVSPRCILTTGKGASAVGLTASVRRDAGGETSLEGGALVLADRGICCIDEFDKMTERDRSAIHEAMEQQAVSVAKAGIVATLRARCSVIAAANPIGGRYIPHRAFVNNVELEPPLISRFDVICVLRDIHDPFEDSKKGDFVVSSHMKSHPASKQERDLLTSCAKRGKLLDSDEKASIKRAMRLFDPDFRDVDEDSEENSEEEDKETEADSHVRKEEEEEDTEDSDEDTDIKELYGSVDTLHTIRNNPNAPFPIDFLRKYITYAKFVHTQSLTHEFDKEKLNHLFGDLRQVSSTLGVPPPTVRTLESTVRLAEAHARMNLSSSVRDSNLDFGAKVVVSSFISQQRSGSKARLGQLFNKYCRMDVDRSLKLSQLLYTCMKEEVRSNRCFGRELEEVRVPLARFIARCRREDIMGDIERLLKSDPMLLSEGFVIDGDEIVKAL</sequence>
<evidence type="ECO:0000313" key="14">
    <source>
        <dbReference type="Proteomes" id="UP001057375"/>
    </source>
</evidence>
<dbReference type="Pfam" id="PF14551">
    <property type="entry name" value="MCM_N"/>
    <property type="match status" value="1"/>
</dbReference>
<dbReference type="InterPro" id="IPR001208">
    <property type="entry name" value="MCM_dom"/>
</dbReference>
<dbReference type="InterPro" id="IPR018525">
    <property type="entry name" value="MCM_CS"/>
</dbReference>
<dbReference type="InterPro" id="IPR033762">
    <property type="entry name" value="MCM_OB"/>
</dbReference>
<dbReference type="Pfam" id="PF00493">
    <property type="entry name" value="MCM"/>
    <property type="match status" value="1"/>
</dbReference>
<proteinExistence type="inferred from homology"/>
<feature type="compositionally biased region" description="Low complexity" evidence="11">
    <location>
        <begin position="83"/>
        <end position="94"/>
    </location>
</feature>
<feature type="compositionally biased region" description="Basic and acidic residues" evidence="11">
    <location>
        <begin position="42"/>
        <end position="57"/>
    </location>
</feature>
<keyword evidence="14" id="KW-1185">Reference proteome</keyword>
<evidence type="ECO:0000259" key="12">
    <source>
        <dbReference type="PROSITE" id="PS50051"/>
    </source>
</evidence>
<dbReference type="InterPro" id="IPR012340">
    <property type="entry name" value="NA-bd_OB-fold"/>
</dbReference>
<dbReference type="InterPro" id="IPR041562">
    <property type="entry name" value="MCM_lid"/>
</dbReference>
<dbReference type="SMART" id="SM00350">
    <property type="entry name" value="MCM"/>
    <property type="match status" value="1"/>
</dbReference>
<accession>A0ABQ5JWB7</accession>
<evidence type="ECO:0000313" key="13">
    <source>
        <dbReference type="EMBL" id="GKT19870.1"/>
    </source>
</evidence>
<keyword evidence="6" id="KW-0347">Helicase</keyword>
<dbReference type="Pfam" id="PF17207">
    <property type="entry name" value="MCM_OB"/>
    <property type="match status" value="1"/>
</dbReference>
<evidence type="ECO:0000256" key="1">
    <source>
        <dbReference type="ARBA" id="ARBA00004123"/>
    </source>
</evidence>
<keyword evidence="4 10" id="KW-0547">Nucleotide-binding</keyword>
<dbReference type="EMBL" id="BQXS01012112">
    <property type="protein sequence ID" value="GKT19870.1"/>
    <property type="molecule type" value="Genomic_DNA"/>
</dbReference>
<dbReference type="InterPro" id="IPR027925">
    <property type="entry name" value="MCM_N"/>
</dbReference>
<gene>
    <name evidence="13" type="ORF">ADUPG1_011588</name>
</gene>
<dbReference type="Proteomes" id="UP001057375">
    <property type="component" value="Unassembled WGS sequence"/>
</dbReference>
<dbReference type="SUPFAM" id="SSF50249">
    <property type="entry name" value="Nucleic acid-binding proteins"/>
    <property type="match status" value="1"/>
</dbReference>
<comment type="subcellular location">
    <subcellularLocation>
        <location evidence="1">Nucleus</location>
    </subcellularLocation>
</comment>
<dbReference type="Gene3D" id="3.40.50.300">
    <property type="entry name" value="P-loop containing nucleotide triphosphate hydrolases"/>
    <property type="match status" value="1"/>
</dbReference>
<dbReference type="Gene3D" id="2.40.50.140">
    <property type="entry name" value="Nucleic acid-binding proteins"/>
    <property type="match status" value="1"/>
</dbReference>
<comment type="similarity">
    <text evidence="10">Belongs to the MCM family.</text>
</comment>
<dbReference type="PRINTS" id="PR01657">
    <property type="entry name" value="MCMFAMILY"/>
</dbReference>
<feature type="region of interest" description="Disordered" evidence="11">
    <location>
        <begin position="42"/>
        <end position="125"/>
    </location>
</feature>
<keyword evidence="3" id="KW-0235">DNA replication</keyword>
<feature type="compositionally biased region" description="Acidic residues" evidence="11">
    <location>
        <begin position="98"/>
        <end position="125"/>
    </location>
</feature>
<evidence type="ECO:0000256" key="6">
    <source>
        <dbReference type="ARBA" id="ARBA00022806"/>
    </source>
</evidence>
<evidence type="ECO:0000256" key="9">
    <source>
        <dbReference type="ARBA" id="ARBA00023242"/>
    </source>
</evidence>
<feature type="region of interest" description="Disordered" evidence="11">
    <location>
        <begin position="698"/>
        <end position="739"/>
    </location>
</feature>
<dbReference type="SUPFAM" id="SSF52540">
    <property type="entry name" value="P-loop containing nucleoside triphosphate hydrolases"/>
    <property type="match status" value="1"/>
</dbReference>
<evidence type="ECO:0000256" key="7">
    <source>
        <dbReference type="ARBA" id="ARBA00022840"/>
    </source>
</evidence>
<feature type="compositionally biased region" description="Acidic residues" evidence="11">
    <location>
        <begin position="726"/>
        <end position="739"/>
    </location>
</feature>
<feature type="domain" description="MCM C-terminal AAA(+) ATPase" evidence="12">
    <location>
        <begin position="445"/>
        <end position="651"/>
    </location>
</feature>
<evidence type="ECO:0000256" key="4">
    <source>
        <dbReference type="ARBA" id="ARBA00022741"/>
    </source>
</evidence>
<dbReference type="PANTHER" id="PTHR11630:SF44">
    <property type="entry name" value="DNA REPLICATION LICENSING FACTOR MCM2"/>
    <property type="match status" value="1"/>
</dbReference>
<dbReference type="Pfam" id="PF17855">
    <property type="entry name" value="MCM_lid"/>
    <property type="match status" value="1"/>
</dbReference>
<evidence type="ECO:0000256" key="2">
    <source>
        <dbReference type="ARBA" id="ARBA00012551"/>
    </source>
</evidence>
<dbReference type="EC" id="3.6.4.12" evidence="2"/>
<keyword evidence="7 10" id="KW-0067">ATP-binding</keyword>
<reference evidence="13" key="1">
    <citation type="submission" date="2022-03" db="EMBL/GenBank/DDBJ databases">
        <title>Draft genome sequence of Aduncisulcus paluster, a free-living microaerophilic Fornicata.</title>
        <authorList>
            <person name="Yuyama I."/>
            <person name="Kume K."/>
            <person name="Tamura T."/>
            <person name="Inagaki Y."/>
            <person name="Hashimoto T."/>
        </authorList>
    </citation>
    <scope>NUCLEOTIDE SEQUENCE</scope>
    <source>
        <strain evidence="13">NY0171</strain>
    </source>
</reference>
<dbReference type="PANTHER" id="PTHR11630">
    <property type="entry name" value="DNA REPLICATION LICENSING FACTOR MCM FAMILY MEMBER"/>
    <property type="match status" value="1"/>
</dbReference>
<evidence type="ECO:0000256" key="3">
    <source>
        <dbReference type="ARBA" id="ARBA00022705"/>
    </source>
</evidence>
<evidence type="ECO:0000256" key="5">
    <source>
        <dbReference type="ARBA" id="ARBA00022801"/>
    </source>
</evidence>
<dbReference type="Gene3D" id="2.20.28.10">
    <property type="match status" value="1"/>
</dbReference>
<name>A0ABQ5JWB7_9EUKA</name>
<evidence type="ECO:0000256" key="10">
    <source>
        <dbReference type="RuleBase" id="RU004070"/>
    </source>
</evidence>
<dbReference type="InterPro" id="IPR003593">
    <property type="entry name" value="AAA+_ATPase"/>
</dbReference>
<dbReference type="PROSITE" id="PS00847">
    <property type="entry name" value="MCM_1"/>
    <property type="match status" value="1"/>
</dbReference>
<dbReference type="Gene3D" id="3.30.1640.10">
    <property type="entry name" value="mini-chromosome maintenance (MCM) complex, chain A, domain 1"/>
    <property type="match status" value="1"/>
</dbReference>